<evidence type="ECO:0000256" key="3">
    <source>
        <dbReference type="ARBA" id="ARBA00004370"/>
    </source>
</evidence>
<accession>A0A4T0BQA5</accession>
<dbReference type="PANTHER" id="PTHR48182:SF2">
    <property type="entry name" value="PROTEIN SERAC1"/>
    <property type="match status" value="1"/>
</dbReference>
<evidence type="ECO:0000256" key="2">
    <source>
        <dbReference type="ARBA" id="ARBA00004240"/>
    </source>
</evidence>
<keyword evidence="4" id="KW-0256">Endoplasmic reticulum</keyword>
<evidence type="ECO:0008006" key="10">
    <source>
        <dbReference type="Google" id="ProtNLM"/>
    </source>
</evidence>
<evidence type="ECO:0000256" key="5">
    <source>
        <dbReference type="ARBA" id="ARBA00023128"/>
    </source>
</evidence>
<dbReference type="InterPro" id="IPR052374">
    <property type="entry name" value="SERAC1"/>
</dbReference>
<evidence type="ECO:0000256" key="4">
    <source>
        <dbReference type="ARBA" id="ARBA00022824"/>
    </source>
</evidence>
<gene>
    <name evidence="8" type="ORF">D6C78_07328</name>
</gene>
<feature type="region of interest" description="Disordered" evidence="7">
    <location>
        <begin position="306"/>
        <end position="326"/>
    </location>
</feature>
<feature type="compositionally biased region" description="Polar residues" evidence="7">
    <location>
        <begin position="23"/>
        <end position="32"/>
    </location>
</feature>
<dbReference type="EMBL" id="QZBZ01000182">
    <property type="protein sequence ID" value="TIA33742.1"/>
    <property type="molecule type" value="Genomic_DNA"/>
</dbReference>
<dbReference type="GO" id="GO:0016020">
    <property type="term" value="C:membrane"/>
    <property type="evidence" value="ECO:0007669"/>
    <property type="project" value="UniProtKB-SubCell"/>
</dbReference>
<dbReference type="Gene3D" id="3.40.50.1820">
    <property type="entry name" value="alpha/beta hydrolase"/>
    <property type="match status" value="1"/>
</dbReference>
<dbReference type="PANTHER" id="PTHR48182">
    <property type="entry name" value="PROTEIN SERAC1"/>
    <property type="match status" value="1"/>
</dbReference>
<organism evidence="8 9">
    <name type="scientific">Aureobasidium pullulans</name>
    <name type="common">Black yeast</name>
    <name type="synonym">Pullularia pullulans</name>
    <dbReference type="NCBI Taxonomy" id="5580"/>
    <lineage>
        <taxon>Eukaryota</taxon>
        <taxon>Fungi</taxon>
        <taxon>Dikarya</taxon>
        <taxon>Ascomycota</taxon>
        <taxon>Pezizomycotina</taxon>
        <taxon>Dothideomycetes</taxon>
        <taxon>Dothideomycetidae</taxon>
        <taxon>Dothideales</taxon>
        <taxon>Saccotheciaceae</taxon>
        <taxon>Aureobasidium</taxon>
    </lineage>
</organism>
<proteinExistence type="predicted"/>
<feature type="region of interest" description="Disordered" evidence="7">
    <location>
        <begin position="1"/>
        <end position="32"/>
    </location>
</feature>
<name>A0A4T0BQA5_AURPU</name>
<evidence type="ECO:0000313" key="9">
    <source>
        <dbReference type="Proteomes" id="UP000308724"/>
    </source>
</evidence>
<dbReference type="GO" id="GO:0005739">
    <property type="term" value="C:mitochondrion"/>
    <property type="evidence" value="ECO:0007669"/>
    <property type="project" value="UniProtKB-SubCell"/>
</dbReference>
<feature type="compositionally biased region" description="Basic and acidic residues" evidence="7">
    <location>
        <begin position="306"/>
        <end position="319"/>
    </location>
</feature>
<evidence type="ECO:0000256" key="1">
    <source>
        <dbReference type="ARBA" id="ARBA00004173"/>
    </source>
</evidence>
<evidence type="ECO:0000256" key="6">
    <source>
        <dbReference type="ARBA" id="ARBA00023136"/>
    </source>
</evidence>
<comment type="caution">
    <text evidence="8">The sequence shown here is derived from an EMBL/GenBank/DDBJ whole genome shotgun (WGS) entry which is preliminary data.</text>
</comment>
<evidence type="ECO:0000256" key="7">
    <source>
        <dbReference type="SAM" id="MobiDB-lite"/>
    </source>
</evidence>
<dbReference type="SUPFAM" id="SSF53474">
    <property type="entry name" value="alpha/beta-Hydrolases"/>
    <property type="match status" value="1"/>
</dbReference>
<dbReference type="GO" id="GO:0005783">
    <property type="term" value="C:endoplasmic reticulum"/>
    <property type="evidence" value="ECO:0007669"/>
    <property type="project" value="UniProtKB-SubCell"/>
</dbReference>
<comment type="subcellular location">
    <subcellularLocation>
        <location evidence="2">Endoplasmic reticulum</location>
    </subcellularLocation>
    <subcellularLocation>
        <location evidence="3">Membrane</location>
    </subcellularLocation>
    <subcellularLocation>
        <location evidence="1">Mitochondrion</location>
    </subcellularLocation>
</comment>
<sequence>MEAHAALAPNARTKNLLKKKSSRPTTPLSHQNDNLGFKVLSNPLTAGIDVCFVHGLTGDRYSTWACEDANPDEQYWPLLLASEFPQARVLTYGYNADVVRIFETTNGNGLRNYAQSMLLELDCERHSDRKRPLVFVAHSLGGLLVEEMLVDSLEPNEERFRLIAESTCGIMFFGTPHRGSALATWGLSMLKILRLFQHVNDRIVSVLQQHSDVLRSVEDRFQKELIHAEGRLKNIRITCFYEAVPMPNLGYIVPEDSATLAGYTNQSLDADHRDMTKFRYGVDDPGFKKVKGQLLDCIEREKAIKTAEHSKKQQADPRIEQSPSAYPSMAANSQFNVSHNTGHVGHNITPGPMNNTYR</sequence>
<keyword evidence="5" id="KW-0496">Mitochondrion</keyword>
<keyword evidence="6" id="KW-0472">Membrane</keyword>
<evidence type="ECO:0000313" key="8">
    <source>
        <dbReference type="EMBL" id="TIA33742.1"/>
    </source>
</evidence>
<reference evidence="8 9" key="1">
    <citation type="submission" date="2018-10" db="EMBL/GenBank/DDBJ databases">
        <title>Fifty Aureobasidium pullulans genomes reveal a recombining polyextremotolerant generalist.</title>
        <authorList>
            <person name="Gostincar C."/>
            <person name="Turk M."/>
            <person name="Zajc J."/>
            <person name="Gunde-Cimerman N."/>
        </authorList>
    </citation>
    <scope>NUCLEOTIDE SEQUENCE [LARGE SCALE GENOMIC DNA]</scope>
    <source>
        <strain evidence="8 9">EXF-1645</strain>
    </source>
</reference>
<dbReference type="AlphaFoldDB" id="A0A4T0BQA5"/>
<protein>
    <recommendedName>
        <fullName evidence="10">DUF676 domain-containing protein</fullName>
    </recommendedName>
</protein>
<dbReference type="Proteomes" id="UP000308724">
    <property type="component" value="Unassembled WGS sequence"/>
</dbReference>
<dbReference type="InterPro" id="IPR029058">
    <property type="entry name" value="AB_hydrolase_fold"/>
</dbReference>